<gene>
    <name evidence="1" type="ORF">VP01_3062g3</name>
</gene>
<feature type="non-terminal residue" evidence="1">
    <location>
        <position position="1"/>
    </location>
</feature>
<evidence type="ECO:0000313" key="1">
    <source>
        <dbReference type="EMBL" id="KNZ54049.1"/>
    </source>
</evidence>
<comment type="caution">
    <text evidence="1">The sequence shown here is derived from an EMBL/GenBank/DDBJ whole genome shotgun (WGS) entry which is preliminary data.</text>
</comment>
<evidence type="ECO:0000313" key="2">
    <source>
        <dbReference type="Proteomes" id="UP000037035"/>
    </source>
</evidence>
<proteinExistence type="predicted"/>
<dbReference type="Proteomes" id="UP000037035">
    <property type="component" value="Unassembled WGS sequence"/>
</dbReference>
<dbReference type="InterPro" id="IPR021109">
    <property type="entry name" value="Peptidase_aspartic_dom_sf"/>
</dbReference>
<organism evidence="1 2">
    <name type="scientific">Puccinia sorghi</name>
    <dbReference type="NCBI Taxonomy" id="27349"/>
    <lineage>
        <taxon>Eukaryota</taxon>
        <taxon>Fungi</taxon>
        <taxon>Dikarya</taxon>
        <taxon>Basidiomycota</taxon>
        <taxon>Pucciniomycotina</taxon>
        <taxon>Pucciniomycetes</taxon>
        <taxon>Pucciniales</taxon>
        <taxon>Pucciniaceae</taxon>
        <taxon>Puccinia</taxon>
    </lineage>
</organism>
<protein>
    <submittedName>
        <fullName evidence="1">Uncharacterized protein</fullName>
    </submittedName>
</protein>
<dbReference type="SUPFAM" id="SSF50630">
    <property type="entry name" value="Acid proteases"/>
    <property type="match status" value="1"/>
</dbReference>
<dbReference type="VEuPathDB" id="FungiDB:VP01_3062g3"/>
<dbReference type="AlphaFoldDB" id="A0A0L6UZW9"/>
<dbReference type="CDD" id="cd00303">
    <property type="entry name" value="retropepsin_like"/>
    <property type="match status" value="1"/>
</dbReference>
<sequence>ASNLVIKHNETNPRLFFSFPISVPKIPSFILDSGATHNVLSDSYAHRLGFLLYAKPTHHTVSGFDGSTRSASFELSATLHNETSPTPLIIITLKDFYDGILGMPWLHRNGHLISPIIKI</sequence>
<name>A0A0L6UZW9_9BASI</name>
<reference evidence="1 2" key="1">
    <citation type="submission" date="2015-08" db="EMBL/GenBank/DDBJ databases">
        <title>Next Generation Sequencing and Analysis of the Genome of Puccinia sorghi L Schw, the Causal Agent of Maize Common Rust.</title>
        <authorList>
            <person name="Rochi L."/>
            <person name="Burguener G."/>
            <person name="Darino M."/>
            <person name="Turjanski A."/>
            <person name="Kreff E."/>
            <person name="Dieguez M.J."/>
            <person name="Sacco F."/>
        </authorList>
    </citation>
    <scope>NUCLEOTIDE SEQUENCE [LARGE SCALE GENOMIC DNA]</scope>
    <source>
        <strain evidence="1 2">RO10H11247</strain>
    </source>
</reference>
<dbReference type="OrthoDB" id="2507121at2759"/>
<dbReference type="EMBL" id="LAVV01008016">
    <property type="protein sequence ID" value="KNZ54049.1"/>
    <property type="molecule type" value="Genomic_DNA"/>
</dbReference>
<accession>A0A0L6UZW9</accession>
<dbReference type="Gene3D" id="2.40.70.10">
    <property type="entry name" value="Acid Proteases"/>
    <property type="match status" value="1"/>
</dbReference>
<keyword evidence="2" id="KW-1185">Reference proteome</keyword>
<dbReference type="Pfam" id="PF13650">
    <property type="entry name" value="Asp_protease_2"/>
    <property type="match status" value="1"/>
</dbReference>